<dbReference type="InterPro" id="IPR050951">
    <property type="entry name" value="Retrovirus_Pol_polyprotein"/>
</dbReference>
<feature type="non-terminal residue" evidence="1">
    <location>
        <position position="1"/>
    </location>
</feature>
<dbReference type="EMBL" id="CP111025">
    <property type="protein sequence ID" value="WAR27094.1"/>
    <property type="molecule type" value="Genomic_DNA"/>
</dbReference>
<dbReference type="Gene3D" id="2.40.70.10">
    <property type="entry name" value="Acid Proteases"/>
    <property type="match status" value="1"/>
</dbReference>
<sequence>RKPNLAETFKRWEQKFNLYMLASDKIKKPQKVQVAVLLTCLGDEGIEIYNNFQILKVDVIKTRPTQTNKFRKTQQKPKLPNYYRPSITQTVDCKKCGRKHKANACLAYGFKCKTCKRLNHFTSECFYNKKSVNKIDESNENDVFAGEITISAINSNNGWYENIKLEDDATVLFKLDTGAEGNVILQSLFYKLPGLKLRKTNITLRTFSNQSITQMGTTTIKCELNNGEVQSFDFYVVHFKATPTLGINACKNLNLIRKIDAIKENSSLTSESIIRDYGHIFTGLGKFDGKHHIEIDKTVPPVINAPRNVPFTLMPRLKETLDKLEEKGVIKPVYEATDWVNNLVIVEKKDKSLRLCLDPRDLNKAIKRHHFKIPTLKDSITEKPPPEDKKGRVASTRNDKLLGFIYS</sequence>
<dbReference type="PANTHER" id="PTHR37984">
    <property type="entry name" value="PROTEIN CBG26694"/>
    <property type="match status" value="1"/>
</dbReference>
<name>A0ABY7G1K1_MYAAR</name>
<organism evidence="1 2">
    <name type="scientific">Mya arenaria</name>
    <name type="common">Soft-shell clam</name>
    <dbReference type="NCBI Taxonomy" id="6604"/>
    <lineage>
        <taxon>Eukaryota</taxon>
        <taxon>Metazoa</taxon>
        <taxon>Spiralia</taxon>
        <taxon>Lophotrochozoa</taxon>
        <taxon>Mollusca</taxon>
        <taxon>Bivalvia</taxon>
        <taxon>Autobranchia</taxon>
        <taxon>Heteroconchia</taxon>
        <taxon>Euheterodonta</taxon>
        <taxon>Imparidentia</taxon>
        <taxon>Neoheterodontei</taxon>
        <taxon>Myida</taxon>
        <taxon>Myoidea</taxon>
        <taxon>Myidae</taxon>
        <taxon>Mya</taxon>
    </lineage>
</organism>
<dbReference type="PANTHER" id="PTHR37984:SF7">
    <property type="entry name" value="INTEGRASE CATALYTIC DOMAIN-CONTAINING PROTEIN"/>
    <property type="match status" value="1"/>
</dbReference>
<dbReference type="InterPro" id="IPR021109">
    <property type="entry name" value="Peptidase_aspartic_dom_sf"/>
</dbReference>
<dbReference type="Gene3D" id="3.10.10.10">
    <property type="entry name" value="HIV Type 1 Reverse Transcriptase, subunit A, domain 1"/>
    <property type="match status" value="1"/>
</dbReference>
<evidence type="ECO:0000313" key="1">
    <source>
        <dbReference type="EMBL" id="WAR27094.1"/>
    </source>
</evidence>
<dbReference type="CDD" id="cd05481">
    <property type="entry name" value="retropepsin_like_LTR_1"/>
    <property type="match status" value="1"/>
</dbReference>
<accession>A0ABY7G1K1</accession>
<proteinExistence type="predicted"/>
<dbReference type="InterPro" id="IPR043502">
    <property type="entry name" value="DNA/RNA_pol_sf"/>
</dbReference>
<evidence type="ECO:0000313" key="2">
    <source>
        <dbReference type="Proteomes" id="UP001164746"/>
    </source>
</evidence>
<reference evidence="1" key="1">
    <citation type="submission" date="2022-11" db="EMBL/GenBank/DDBJ databases">
        <title>Centuries of genome instability and evolution in soft-shell clam transmissible cancer (bioRxiv).</title>
        <authorList>
            <person name="Hart S.F.M."/>
            <person name="Yonemitsu M.A."/>
            <person name="Giersch R.M."/>
            <person name="Beal B.F."/>
            <person name="Arriagada G."/>
            <person name="Davis B.W."/>
            <person name="Ostrander E.A."/>
            <person name="Goff S.P."/>
            <person name="Metzger M.J."/>
        </authorList>
    </citation>
    <scope>NUCLEOTIDE SEQUENCE</scope>
    <source>
        <strain evidence="1">MELC-2E11</strain>
        <tissue evidence="1">Siphon/mantle</tissue>
    </source>
</reference>
<dbReference type="Proteomes" id="UP001164746">
    <property type="component" value="Chromosome 14"/>
</dbReference>
<gene>
    <name evidence="1" type="ORF">MAR_012798</name>
</gene>
<keyword evidence="2" id="KW-1185">Reference proteome</keyword>
<dbReference type="SUPFAM" id="SSF56672">
    <property type="entry name" value="DNA/RNA polymerases"/>
    <property type="match status" value="1"/>
</dbReference>
<protein>
    <submittedName>
        <fullName evidence="1">YRD6-like protein</fullName>
    </submittedName>
</protein>